<reference evidence="6 7" key="1">
    <citation type="submission" date="2019-07" db="EMBL/GenBank/DDBJ databases">
        <title>Whole genome shotgun sequence of Oceanobacillus sojae NBRC 105379.</title>
        <authorList>
            <person name="Hosoyama A."/>
            <person name="Uohara A."/>
            <person name="Ohji S."/>
            <person name="Ichikawa N."/>
        </authorList>
    </citation>
    <scope>NUCLEOTIDE SEQUENCE [LARGE SCALE GENOMIC DNA]</scope>
    <source>
        <strain evidence="6 7">NBRC 105379</strain>
    </source>
</reference>
<protein>
    <recommendedName>
        <fullName evidence="5">5-formyltetrahydrofolate cyclo-ligase</fullName>
        <ecNumber evidence="5">6.3.3.2</ecNumber>
    </recommendedName>
</protein>
<keyword evidence="7" id="KW-1185">Reference proteome</keyword>
<name>A0A511ZIW2_9BACI</name>
<evidence type="ECO:0000256" key="2">
    <source>
        <dbReference type="ARBA" id="ARBA00022741"/>
    </source>
</evidence>
<dbReference type="InterPro" id="IPR002698">
    <property type="entry name" value="FTHF_cligase"/>
</dbReference>
<evidence type="ECO:0000256" key="5">
    <source>
        <dbReference type="RuleBase" id="RU361279"/>
    </source>
</evidence>
<dbReference type="InterPro" id="IPR037171">
    <property type="entry name" value="NagB/RpiA_transferase-like"/>
</dbReference>
<dbReference type="GO" id="GO:0009396">
    <property type="term" value="P:folic acid-containing compound biosynthetic process"/>
    <property type="evidence" value="ECO:0007669"/>
    <property type="project" value="TreeGrafter"/>
</dbReference>
<feature type="binding site" evidence="4">
    <location>
        <begin position="134"/>
        <end position="142"/>
    </location>
    <ligand>
        <name>ATP</name>
        <dbReference type="ChEBI" id="CHEBI:30616"/>
    </ligand>
</feature>
<dbReference type="SUPFAM" id="SSF100950">
    <property type="entry name" value="NagB/RpiA/CoA transferase-like"/>
    <property type="match status" value="1"/>
</dbReference>
<comment type="similarity">
    <text evidence="1 5">Belongs to the 5-formyltetrahydrofolate cyclo-ligase family.</text>
</comment>
<dbReference type="STRING" id="582851.GCA_900162665_00561"/>
<dbReference type="PANTHER" id="PTHR23407">
    <property type="entry name" value="ATPASE INHIBITOR/5-FORMYLTETRAHYDROFOLATE CYCLO-LIGASE"/>
    <property type="match status" value="1"/>
</dbReference>
<evidence type="ECO:0000256" key="1">
    <source>
        <dbReference type="ARBA" id="ARBA00010638"/>
    </source>
</evidence>
<dbReference type="PANTHER" id="PTHR23407:SF1">
    <property type="entry name" value="5-FORMYLTETRAHYDROFOLATE CYCLO-LIGASE"/>
    <property type="match status" value="1"/>
</dbReference>
<dbReference type="RefSeq" id="WP_147210366.1">
    <property type="nucleotide sequence ID" value="NZ_BJYM01000008.1"/>
</dbReference>
<comment type="caution">
    <text evidence="6">The sequence shown here is derived from an EMBL/GenBank/DDBJ whole genome shotgun (WGS) entry which is preliminary data.</text>
</comment>
<evidence type="ECO:0000313" key="7">
    <source>
        <dbReference type="Proteomes" id="UP000321558"/>
    </source>
</evidence>
<dbReference type="GO" id="GO:0046872">
    <property type="term" value="F:metal ion binding"/>
    <property type="evidence" value="ECO:0007669"/>
    <property type="project" value="UniProtKB-KW"/>
</dbReference>
<dbReference type="NCBIfam" id="TIGR02727">
    <property type="entry name" value="MTHFS_bact"/>
    <property type="match status" value="1"/>
</dbReference>
<dbReference type="PIRSF" id="PIRSF006806">
    <property type="entry name" value="FTHF_cligase"/>
    <property type="match status" value="1"/>
</dbReference>
<dbReference type="InterPro" id="IPR024185">
    <property type="entry name" value="FTHF_cligase-like_sf"/>
</dbReference>
<dbReference type="Pfam" id="PF01812">
    <property type="entry name" value="5-FTHF_cyc-lig"/>
    <property type="match status" value="1"/>
</dbReference>
<gene>
    <name evidence="6" type="primary">yqgN</name>
    <name evidence="6" type="ORF">OSO01_21210</name>
</gene>
<keyword evidence="5" id="KW-0479">Metal-binding</keyword>
<keyword evidence="5" id="KW-0460">Magnesium</keyword>
<proteinExistence type="inferred from homology"/>
<feature type="binding site" evidence="4">
    <location>
        <begin position="4"/>
        <end position="8"/>
    </location>
    <ligand>
        <name>ATP</name>
        <dbReference type="ChEBI" id="CHEBI:30616"/>
    </ligand>
</feature>
<dbReference type="AlphaFoldDB" id="A0A511ZIW2"/>
<evidence type="ECO:0000256" key="4">
    <source>
        <dbReference type="PIRSR" id="PIRSR006806-1"/>
    </source>
</evidence>
<keyword evidence="3 4" id="KW-0067">ATP-binding</keyword>
<sequence length="192" mass="22189">MSEKKILRQKMLKELSLLSKLDRKKVETGQQKQLFTTPAFKNARTIGITISTEIEWDTYTIIEKAWREGKIIASPKCVVKTREMYYYAWNHQNQIQTGYAGIKEPIPEKTKRILHSDIDLLIVPGVVFDTDGYRIGYGGGYYDRMLADYSGATISLCSERQLIQQIPRESYDLSVEQIITEERTIDTARQNN</sequence>
<keyword evidence="2 4" id="KW-0547">Nucleotide-binding</keyword>
<dbReference type="Gene3D" id="3.40.50.10420">
    <property type="entry name" value="NagB/RpiA/CoA transferase-like"/>
    <property type="match status" value="1"/>
</dbReference>
<dbReference type="GO" id="GO:0005524">
    <property type="term" value="F:ATP binding"/>
    <property type="evidence" value="ECO:0007669"/>
    <property type="project" value="UniProtKB-KW"/>
</dbReference>
<dbReference type="OrthoDB" id="9801938at2"/>
<accession>A0A511ZIW2</accession>
<dbReference type="EMBL" id="BJYM01000008">
    <property type="protein sequence ID" value="GEN87382.1"/>
    <property type="molecule type" value="Genomic_DNA"/>
</dbReference>
<dbReference type="EC" id="6.3.3.2" evidence="5"/>
<dbReference type="Proteomes" id="UP000321558">
    <property type="component" value="Unassembled WGS sequence"/>
</dbReference>
<feature type="binding site" evidence="4">
    <location>
        <position position="55"/>
    </location>
    <ligand>
        <name>substrate</name>
    </ligand>
</feature>
<evidence type="ECO:0000256" key="3">
    <source>
        <dbReference type="ARBA" id="ARBA00022840"/>
    </source>
</evidence>
<dbReference type="GO" id="GO:0030272">
    <property type="term" value="F:5-formyltetrahydrofolate cyclo-ligase activity"/>
    <property type="evidence" value="ECO:0007669"/>
    <property type="project" value="UniProtKB-EC"/>
</dbReference>
<comment type="catalytic activity">
    <reaction evidence="5">
        <text>(6S)-5-formyl-5,6,7,8-tetrahydrofolate + ATP = (6R)-5,10-methenyltetrahydrofolate + ADP + phosphate</text>
        <dbReference type="Rhea" id="RHEA:10488"/>
        <dbReference type="ChEBI" id="CHEBI:30616"/>
        <dbReference type="ChEBI" id="CHEBI:43474"/>
        <dbReference type="ChEBI" id="CHEBI:57455"/>
        <dbReference type="ChEBI" id="CHEBI:57457"/>
        <dbReference type="ChEBI" id="CHEBI:456216"/>
        <dbReference type="EC" id="6.3.3.2"/>
    </reaction>
</comment>
<organism evidence="6 7">
    <name type="scientific">Oceanobacillus sojae</name>
    <dbReference type="NCBI Taxonomy" id="582851"/>
    <lineage>
        <taxon>Bacteria</taxon>
        <taxon>Bacillati</taxon>
        <taxon>Bacillota</taxon>
        <taxon>Bacilli</taxon>
        <taxon>Bacillales</taxon>
        <taxon>Bacillaceae</taxon>
        <taxon>Oceanobacillus</taxon>
    </lineage>
</organism>
<feature type="binding site" evidence="4">
    <location>
        <position position="50"/>
    </location>
    <ligand>
        <name>substrate</name>
    </ligand>
</feature>
<evidence type="ECO:0000313" key="6">
    <source>
        <dbReference type="EMBL" id="GEN87382.1"/>
    </source>
</evidence>
<dbReference type="GO" id="GO:0035999">
    <property type="term" value="P:tetrahydrofolate interconversion"/>
    <property type="evidence" value="ECO:0007669"/>
    <property type="project" value="TreeGrafter"/>
</dbReference>
<comment type="cofactor">
    <cofactor evidence="5">
        <name>Mg(2+)</name>
        <dbReference type="ChEBI" id="CHEBI:18420"/>
    </cofactor>
</comment>